<organism evidence="1 2">
    <name type="scientific">Oikopleura dioica</name>
    <name type="common">Tunicate</name>
    <dbReference type="NCBI Taxonomy" id="34765"/>
    <lineage>
        <taxon>Eukaryota</taxon>
        <taxon>Metazoa</taxon>
        <taxon>Chordata</taxon>
        <taxon>Tunicata</taxon>
        <taxon>Appendicularia</taxon>
        <taxon>Copelata</taxon>
        <taxon>Oikopleuridae</taxon>
        <taxon>Oikopleura</taxon>
    </lineage>
</organism>
<dbReference type="InterPro" id="IPR015915">
    <property type="entry name" value="Kelch-typ_b-propeller"/>
</dbReference>
<name>A0ABN7RPA2_OIKDI</name>
<dbReference type="Proteomes" id="UP001158576">
    <property type="component" value="Chromosome PAR"/>
</dbReference>
<sequence length="338" mass="37839">MKFFFLFSGISAVRISESRLETFQASSREEDCPDNLLQEECIGECRMDFTNCRLLCETEYCLSICDREYNDCLNSCPCGENCPEGCRNCDHPLCPEEEPYYDEPKPFVDLHNAYIIDGVGSKTVQATIDATKEQFMWGVKYALVNDILFVFGGEEAGMDFNHRRIAYLDGCSFVFLNSALTLADGDKAMICFEYTTQKKTCNYFDGEQVTIAPMTSYEHKYAGLDHPAALYGHSLMGLSDGTMLSIGGYDAIEETAVTDIDIWTLIGNLRKKVCKASTLQSGSSIFLFAGYGSDAPIQRIDLDGQENLGSRVIGYQPEEGVEYPVLFETTFDKCVEFL</sequence>
<evidence type="ECO:0000313" key="2">
    <source>
        <dbReference type="Proteomes" id="UP001158576"/>
    </source>
</evidence>
<dbReference type="EMBL" id="OU015568">
    <property type="protein sequence ID" value="CAG5079760.1"/>
    <property type="molecule type" value="Genomic_DNA"/>
</dbReference>
<protein>
    <submittedName>
        <fullName evidence="1">Oidioi.mRNA.OKI2018_I69.PAR.g9357.t1.cds</fullName>
    </submittedName>
</protein>
<evidence type="ECO:0000313" key="1">
    <source>
        <dbReference type="EMBL" id="CAG5079760.1"/>
    </source>
</evidence>
<accession>A0ABN7RPA2</accession>
<proteinExistence type="predicted"/>
<reference evidence="1 2" key="1">
    <citation type="submission" date="2021-04" db="EMBL/GenBank/DDBJ databases">
        <authorList>
            <person name="Bliznina A."/>
        </authorList>
    </citation>
    <scope>NUCLEOTIDE SEQUENCE [LARGE SCALE GENOMIC DNA]</scope>
</reference>
<dbReference type="Gene3D" id="2.120.10.80">
    <property type="entry name" value="Kelch-type beta propeller"/>
    <property type="match status" value="1"/>
</dbReference>
<keyword evidence="2" id="KW-1185">Reference proteome</keyword>
<gene>
    <name evidence="1" type="ORF">OKIOD_LOCUS915</name>
</gene>
<dbReference type="SUPFAM" id="SSF117281">
    <property type="entry name" value="Kelch motif"/>
    <property type="match status" value="1"/>
</dbReference>